<proteinExistence type="predicted"/>
<dbReference type="CDD" id="cd15482">
    <property type="entry name" value="Sialidase_non-viral"/>
    <property type="match status" value="1"/>
</dbReference>
<evidence type="ECO:0000313" key="1">
    <source>
        <dbReference type="EMBL" id="GAG00228.1"/>
    </source>
</evidence>
<dbReference type="EMBL" id="BARS01025020">
    <property type="protein sequence ID" value="GAG00228.1"/>
    <property type="molecule type" value="Genomic_DNA"/>
</dbReference>
<dbReference type="InterPro" id="IPR015943">
    <property type="entry name" value="WD40/YVTN_repeat-like_dom_sf"/>
</dbReference>
<dbReference type="SUPFAM" id="SSF110296">
    <property type="entry name" value="Oligoxyloglucan reducing end-specific cellobiohydrolase"/>
    <property type="match status" value="1"/>
</dbReference>
<feature type="non-terminal residue" evidence="1">
    <location>
        <position position="1"/>
    </location>
</feature>
<feature type="non-terminal residue" evidence="1">
    <location>
        <position position="268"/>
    </location>
</feature>
<organism evidence="1">
    <name type="scientific">marine sediment metagenome</name>
    <dbReference type="NCBI Taxonomy" id="412755"/>
    <lineage>
        <taxon>unclassified sequences</taxon>
        <taxon>metagenomes</taxon>
        <taxon>ecological metagenomes</taxon>
    </lineage>
</organism>
<comment type="caution">
    <text evidence="1">The sequence shown here is derived from an EMBL/GenBank/DDBJ whole genome shotgun (WGS) entry which is preliminary data.</text>
</comment>
<dbReference type="AlphaFoldDB" id="X0UIM4"/>
<reference evidence="1" key="1">
    <citation type="journal article" date="2014" name="Front. Microbiol.">
        <title>High frequency of phylogenetically diverse reductive dehalogenase-homologous genes in deep subseafloor sedimentary metagenomes.</title>
        <authorList>
            <person name="Kawai M."/>
            <person name="Futagami T."/>
            <person name="Toyoda A."/>
            <person name="Takaki Y."/>
            <person name="Nishi S."/>
            <person name="Hori S."/>
            <person name="Arai W."/>
            <person name="Tsubouchi T."/>
            <person name="Morono Y."/>
            <person name="Uchiyama I."/>
            <person name="Ito T."/>
            <person name="Fujiyama A."/>
            <person name="Inagaki F."/>
            <person name="Takami H."/>
        </authorList>
    </citation>
    <scope>NUCLEOTIDE SEQUENCE</scope>
    <source>
        <strain evidence="1">Expedition CK06-06</strain>
    </source>
</reference>
<name>X0UIM4_9ZZZZ</name>
<dbReference type="Gene3D" id="2.130.10.10">
    <property type="entry name" value="YVTN repeat-like/Quinoprotein amine dehydrogenase"/>
    <property type="match status" value="1"/>
</dbReference>
<gene>
    <name evidence="1" type="ORF">S01H1_39612</name>
</gene>
<evidence type="ECO:0008006" key="2">
    <source>
        <dbReference type="Google" id="ProtNLM"/>
    </source>
</evidence>
<protein>
    <recommendedName>
        <fullName evidence="2">Photosynthesis system II assembly factor Ycf48/Hcf136-like domain-containing protein</fullName>
    </recommendedName>
</protein>
<accession>X0UIM4</accession>
<sequence>TYSGWDQIDHYRNCEITGRSKSRSATREEEVRILITADVSSTNFHELRDVTVARTSALGTAEAANAVHICDPAPSCADECGTYSEGCQFIVAAFDLTIAGPAAANIAYSEDGGTTITVIAGPWANTENLSAVVCDADRIIIGLGTDDGANPPEVAYSDNLGVGWTVVPLPAPAINGAVTDLFMLNTRNLWGCGNTGYIWFSDDWGLTWTTQDAGAAAGGLSLNSIMMVNEFVGYAVGAGDNVVKTIDGGTTWAAVTDTGAAAKGEFRP</sequence>